<keyword evidence="8" id="KW-0349">Heme</keyword>
<dbReference type="PIRSF" id="PIRSF000233">
    <property type="entry name" value="Nitr_rd_NADH"/>
    <property type="match status" value="1"/>
</dbReference>
<dbReference type="GO" id="GO:0020037">
    <property type="term" value="F:heme binding"/>
    <property type="evidence" value="ECO:0007669"/>
    <property type="project" value="InterPro"/>
</dbReference>
<comment type="subunit">
    <text evidence="6">Homodimer.</text>
</comment>
<evidence type="ECO:0000256" key="5">
    <source>
        <dbReference type="ARBA" id="ARBA00006253"/>
    </source>
</evidence>
<gene>
    <name evidence="27" type="ORF">BDZ94DRAFT_1276612</name>
    <name evidence="26" type="ORF">BDZ94DRAFT_1277267</name>
</gene>
<keyword evidence="10" id="KW-0812">Transmembrane</keyword>
<evidence type="ECO:0000313" key="28">
    <source>
        <dbReference type="Proteomes" id="UP000807353"/>
    </source>
</evidence>
<evidence type="ECO:0000256" key="6">
    <source>
        <dbReference type="ARBA" id="ARBA00011738"/>
    </source>
</evidence>
<dbReference type="InterPro" id="IPR008335">
    <property type="entry name" value="Mopterin_OxRdtase_euk"/>
</dbReference>
<evidence type="ECO:0000313" key="27">
    <source>
        <dbReference type="EMBL" id="KAF9456060.1"/>
    </source>
</evidence>
<comment type="subcellular location">
    <subcellularLocation>
        <location evidence="4">Mitochondrion outer membrane</location>
    </subcellularLocation>
</comment>
<keyword evidence="12" id="KW-1000">Mitochondrion outer membrane</keyword>
<dbReference type="PANTHER" id="PTHR19372:SF7">
    <property type="entry name" value="SULFITE OXIDASE, MITOCHONDRIAL"/>
    <property type="match status" value="1"/>
</dbReference>
<dbReference type="GO" id="GO:0005741">
    <property type="term" value="C:mitochondrial outer membrane"/>
    <property type="evidence" value="ECO:0007669"/>
    <property type="project" value="UniProtKB-SubCell"/>
</dbReference>
<keyword evidence="11 23" id="KW-0479">Metal-binding</keyword>
<evidence type="ECO:0000256" key="10">
    <source>
        <dbReference type="ARBA" id="ARBA00022692"/>
    </source>
</evidence>
<reference evidence="26" key="1">
    <citation type="submission" date="2020-11" db="EMBL/GenBank/DDBJ databases">
        <authorList>
            <consortium name="DOE Joint Genome Institute"/>
            <person name="Ahrendt S."/>
            <person name="Riley R."/>
            <person name="Andreopoulos W."/>
            <person name="Labutti K."/>
            <person name="Pangilinan J."/>
            <person name="Ruiz-Duenas F.J."/>
            <person name="Barrasa J.M."/>
            <person name="Sanchez-Garcia M."/>
            <person name="Camarero S."/>
            <person name="Miyauchi S."/>
            <person name="Serrano A."/>
            <person name="Linde D."/>
            <person name="Babiker R."/>
            <person name="Drula E."/>
            <person name="Ayuso-Fernandez I."/>
            <person name="Pacheco R."/>
            <person name="Padilla G."/>
            <person name="Ferreira P."/>
            <person name="Barriuso J."/>
            <person name="Kellner H."/>
            <person name="Castanera R."/>
            <person name="Alfaro M."/>
            <person name="Ramirez L."/>
            <person name="Pisabarro A.G."/>
            <person name="Kuo A."/>
            <person name="Tritt A."/>
            <person name="Lipzen A."/>
            <person name="He G."/>
            <person name="Yan M."/>
            <person name="Ng V."/>
            <person name="Cullen D."/>
            <person name="Martin F."/>
            <person name="Rosso M.-N."/>
            <person name="Henrissat B."/>
            <person name="Hibbett D."/>
            <person name="Martinez A.T."/>
            <person name="Grigoriev I.V."/>
        </authorList>
    </citation>
    <scope>NUCLEOTIDE SEQUENCE</scope>
    <source>
        <strain evidence="26">CBS 247.69</strain>
    </source>
</reference>
<dbReference type="InterPro" id="IPR039261">
    <property type="entry name" value="FNR_nucleotide-bd"/>
</dbReference>
<dbReference type="Gene3D" id="3.90.420.10">
    <property type="entry name" value="Oxidoreductase, molybdopterin-binding domain"/>
    <property type="match status" value="1"/>
</dbReference>
<proteinExistence type="inferred from homology"/>
<evidence type="ECO:0000256" key="3">
    <source>
        <dbReference type="ARBA" id="ARBA00003838"/>
    </source>
</evidence>
<comment type="similarity">
    <text evidence="5 22">Belongs to the nitrate reductase family.</text>
</comment>
<dbReference type="Pfam" id="PF00173">
    <property type="entry name" value="Cyt-b5"/>
    <property type="match status" value="1"/>
</dbReference>
<dbReference type="InterPro" id="IPR018506">
    <property type="entry name" value="Cyt_B5_heme-BS"/>
</dbReference>
<dbReference type="AlphaFoldDB" id="A0A9P6CC93"/>
<keyword evidence="16" id="KW-0560">Oxidoreductase</keyword>
<dbReference type="InterPro" id="IPR001709">
    <property type="entry name" value="Flavoprot_Pyr_Nucl_cyt_Rdtase"/>
</dbReference>
<dbReference type="PRINTS" id="PR00363">
    <property type="entry name" value="CYTOCHROMEB5"/>
</dbReference>
<evidence type="ECO:0000256" key="18">
    <source>
        <dbReference type="ARBA" id="ARBA00023063"/>
    </source>
</evidence>
<dbReference type="GO" id="GO:0030151">
    <property type="term" value="F:molybdenum ion binding"/>
    <property type="evidence" value="ECO:0007669"/>
    <property type="project" value="InterPro"/>
</dbReference>
<accession>A0A9P6CC93</accession>
<dbReference type="InterPro" id="IPR012137">
    <property type="entry name" value="Nitr_rd_NADH"/>
</dbReference>
<dbReference type="InterPro" id="IPR017927">
    <property type="entry name" value="FAD-bd_FR_type"/>
</dbReference>
<dbReference type="SUPFAM" id="SSF63380">
    <property type="entry name" value="Riboflavin synthase domain-like"/>
    <property type="match status" value="1"/>
</dbReference>
<evidence type="ECO:0000256" key="20">
    <source>
        <dbReference type="ARBA" id="ARBA00023157"/>
    </source>
</evidence>
<evidence type="ECO:0000256" key="23">
    <source>
        <dbReference type="PIRSR" id="PIRSR000233-1"/>
    </source>
</evidence>
<evidence type="ECO:0000259" key="24">
    <source>
        <dbReference type="PROSITE" id="PS50255"/>
    </source>
</evidence>
<evidence type="ECO:0000256" key="19">
    <source>
        <dbReference type="ARBA" id="ARBA00023136"/>
    </source>
</evidence>
<dbReference type="InterPro" id="IPR005066">
    <property type="entry name" value="MoCF_OxRdtse_dimer"/>
</dbReference>
<dbReference type="GO" id="GO:0042128">
    <property type="term" value="P:nitrate assimilation"/>
    <property type="evidence" value="ECO:0007669"/>
    <property type="project" value="UniProtKB-KW"/>
</dbReference>
<evidence type="ECO:0000256" key="22">
    <source>
        <dbReference type="PIRNR" id="PIRNR000233"/>
    </source>
</evidence>
<dbReference type="CDD" id="cd06183">
    <property type="entry name" value="cyt_b5_reduct_like"/>
    <property type="match status" value="1"/>
</dbReference>
<dbReference type="PANTHER" id="PTHR19372">
    <property type="entry name" value="SULFITE REDUCTASE"/>
    <property type="match status" value="1"/>
</dbReference>
<organism evidence="26 28">
    <name type="scientific">Collybia nuda</name>
    <dbReference type="NCBI Taxonomy" id="64659"/>
    <lineage>
        <taxon>Eukaryota</taxon>
        <taxon>Fungi</taxon>
        <taxon>Dikarya</taxon>
        <taxon>Basidiomycota</taxon>
        <taxon>Agaricomycotina</taxon>
        <taxon>Agaricomycetes</taxon>
        <taxon>Agaricomycetidae</taxon>
        <taxon>Agaricales</taxon>
        <taxon>Tricholomatineae</taxon>
        <taxon>Clitocybaceae</taxon>
        <taxon>Collybia</taxon>
    </lineage>
</organism>
<dbReference type="Gene3D" id="3.10.120.10">
    <property type="entry name" value="Cytochrome b5-like heme/steroid binding domain"/>
    <property type="match status" value="1"/>
</dbReference>
<evidence type="ECO:0000256" key="8">
    <source>
        <dbReference type="ARBA" id="ARBA00022617"/>
    </source>
</evidence>
<dbReference type="InterPro" id="IPR001433">
    <property type="entry name" value="OxRdtase_FAD/NAD-bd"/>
</dbReference>
<evidence type="ECO:0000256" key="21">
    <source>
        <dbReference type="ARBA" id="ARBA00049155"/>
    </source>
</evidence>
<feature type="domain" description="FAD-binding FR-type" evidence="25">
    <location>
        <begin position="611"/>
        <end position="734"/>
    </location>
</feature>
<dbReference type="PROSITE" id="PS50255">
    <property type="entry name" value="CYTOCHROME_B5_2"/>
    <property type="match status" value="1"/>
</dbReference>
<comment type="cofactor">
    <cofactor evidence="23">
        <name>Mo-molybdopterin</name>
        <dbReference type="ChEBI" id="CHEBI:71302"/>
    </cofactor>
    <text evidence="23">Binds 1 Mo-molybdopterin (Mo-MPT) cofactor per subunit.</text>
</comment>
<name>A0A9P6CC93_9AGAR</name>
<evidence type="ECO:0000256" key="16">
    <source>
        <dbReference type="ARBA" id="ARBA00023002"/>
    </source>
</evidence>
<dbReference type="InterPro" id="IPR036400">
    <property type="entry name" value="Cyt_B5-like_heme/steroid_sf"/>
</dbReference>
<comment type="caution">
    <text evidence="26">The sequence shown here is derived from an EMBL/GenBank/DDBJ whole genome shotgun (WGS) entry which is preliminary data.</text>
</comment>
<dbReference type="Gene3D" id="2.40.30.10">
    <property type="entry name" value="Translation factors"/>
    <property type="match status" value="1"/>
</dbReference>
<evidence type="ECO:0000256" key="14">
    <source>
        <dbReference type="ARBA" id="ARBA00022857"/>
    </source>
</evidence>
<evidence type="ECO:0000256" key="15">
    <source>
        <dbReference type="ARBA" id="ARBA00022989"/>
    </source>
</evidence>
<dbReference type="GO" id="GO:0050464">
    <property type="term" value="F:nitrate reductase (NADPH) activity"/>
    <property type="evidence" value="ECO:0007669"/>
    <property type="project" value="UniProtKB-EC"/>
</dbReference>
<dbReference type="Pfam" id="PF03404">
    <property type="entry name" value="Mo-co_dimer"/>
    <property type="match status" value="1"/>
</dbReference>
<dbReference type="Pfam" id="PF00970">
    <property type="entry name" value="FAD_binding_6"/>
    <property type="match status" value="1"/>
</dbReference>
<keyword evidence="20" id="KW-1015">Disulfide bond</keyword>
<feature type="binding site" evidence="23">
    <location>
        <position position="148"/>
    </location>
    <ligand>
        <name>Mo-molybdopterin</name>
        <dbReference type="ChEBI" id="CHEBI:71302"/>
    </ligand>
    <ligandPart>
        <name>Mo</name>
        <dbReference type="ChEBI" id="CHEBI:28685"/>
    </ligandPart>
</feature>
<dbReference type="OrthoDB" id="432685at2759"/>
<evidence type="ECO:0000256" key="9">
    <source>
        <dbReference type="ARBA" id="ARBA00022630"/>
    </source>
</evidence>
<dbReference type="SUPFAM" id="SSF55856">
    <property type="entry name" value="Cytochrome b5-like heme/steroid binding domain"/>
    <property type="match status" value="1"/>
</dbReference>
<evidence type="ECO:0000256" key="7">
    <source>
        <dbReference type="ARBA" id="ARBA00022505"/>
    </source>
</evidence>
<dbReference type="Pfam" id="PF00174">
    <property type="entry name" value="Oxidored_molyb"/>
    <property type="match status" value="1"/>
</dbReference>
<keyword evidence="13" id="KW-0274">FAD</keyword>
<keyword evidence="19" id="KW-0472">Membrane</keyword>
<dbReference type="GO" id="GO:0043546">
    <property type="term" value="F:molybdopterin cofactor binding"/>
    <property type="evidence" value="ECO:0007669"/>
    <property type="project" value="InterPro"/>
</dbReference>
<dbReference type="Gene3D" id="3.40.50.80">
    <property type="entry name" value="Nucleotide-binding domain of ferredoxin-NADP reductase (FNR) module"/>
    <property type="match status" value="1"/>
</dbReference>
<dbReference type="FunFam" id="3.90.420.10:FF:000005">
    <property type="entry name" value="Nitrate reductase"/>
    <property type="match status" value="1"/>
</dbReference>
<dbReference type="SUPFAM" id="SSF56524">
    <property type="entry name" value="Oxidoreductase molybdopterin-binding domain"/>
    <property type="match status" value="1"/>
</dbReference>
<dbReference type="PRINTS" id="PR00371">
    <property type="entry name" value="FPNCR"/>
</dbReference>
<sequence>MSPVPYLAEPAPTTESVIANLKKKVVAPVQLPAELPTLPDESGAKGVVDLDIGTPDHWIERDERIIRLTGKHPLNCEPPLQTLFDNGFLTPASLFYVRNHGAVPMVENKNIDEWTLTVDGLVARPVTFSVGELKRFFTVVTLPVTLVCAGNRRKEQNVVQKGLGFSWGAAGVSTALFTGVYLSDILKFVKPTPSSDGRRPKHVVFEGIDNLPQGPYGTSQKLSFAKDESKGILISWAMNGLPLTPDHGFPLRVVIPGQIGGRSVKWLNRIEVSDKESQHYLHFFDNKVLPTEVGPAQARAEEHWWYDPKYLISDLNVNSAIAYPAHDEVFSPTPGNDTYTVQGYAYAGGGRRITRVEVTLDDGDTWLLCKIKYPEDTYREIAFDSDVFGKLDLSDRDECYCWCFWSYEVSAENLKNSSAIYVRAMDESLALQQRDMYWSATSMMNNWWFRVAIHAEADGKIRFEHPTMAGTIPGGWMQRMKDEGHDVRRPVFAKAAPAPVVQPSAPTAVNMTNPEISRKITLKELQEHDKPEEPWFAVKGEVYDGTGFLQEHPGGADSITGMAGQDATDDFMAIHSAEAQEQMSKFHIGTLVKEGAVTTTSVSDVSFLSKTQWKKVVLKSIEIASHDSRYYRFALENASQPLGLPIGQHVFVRMIKKTPATIVDGVAVAAQEEVIQRAYTPTSQPNALGEIELLLKLYLPTPTIPGGKMTTLFDKMQVGDNIELKGPLGSFTWLGKGTALWKGKERKVKQIGMICGGSGITPMLQVLRGVFQDKEDTETKVSLIYANKSEIDILCRREIEELLESAGDRYHLHYTLNNPPEVWQYSQGFVNAGMMREHLPAPAEDSLMMICGPPGMINGAKASLTENGWDVPNQLVVF</sequence>
<evidence type="ECO:0000259" key="25">
    <source>
        <dbReference type="PROSITE" id="PS51384"/>
    </source>
</evidence>
<feature type="domain" description="Cytochrome b5 heme-binding" evidence="24">
    <location>
        <begin position="517"/>
        <end position="592"/>
    </location>
</feature>
<dbReference type="InterPro" id="IPR000572">
    <property type="entry name" value="OxRdtase_Mopterin-bd_dom"/>
</dbReference>
<dbReference type="GO" id="GO:0008482">
    <property type="term" value="F:sulfite oxidase activity"/>
    <property type="evidence" value="ECO:0007669"/>
    <property type="project" value="TreeGrafter"/>
</dbReference>
<dbReference type="InterPro" id="IPR017938">
    <property type="entry name" value="Riboflavin_synthase-like_b-brl"/>
</dbReference>
<evidence type="ECO:0000256" key="13">
    <source>
        <dbReference type="ARBA" id="ARBA00022827"/>
    </source>
</evidence>
<dbReference type="GO" id="GO:0006809">
    <property type="term" value="P:nitric oxide biosynthetic process"/>
    <property type="evidence" value="ECO:0007669"/>
    <property type="project" value="InterPro"/>
</dbReference>
<dbReference type="PRINTS" id="PR00406">
    <property type="entry name" value="CYTB5RDTASE"/>
</dbReference>
<protein>
    <recommendedName>
        <fullName evidence="22">Nitrate reductase</fullName>
    </recommendedName>
</protein>
<keyword evidence="9" id="KW-0285">Flavoprotein</keyword>
<evidence type="ECO:0000256" key="17">
    <source>
        <dbReference type="ARBA" id="ARBA00023004"/>
    </source>
</evidence>
<dbReference type="PROSITE" id="PS00191">
    <property type="entry name" value="CYTOCHROME_B5_1"/>
    <property type="match status" value="1"/>
</dbReference>
<evidence type="ECO:0000256" key="1">
    <source>
        <dbReference type="ARBA" id="ARBA00001971"/>
    </source>
</evidence>
<dbReference type="SMART" id="SM01117">
    <property type="entry name" value="Cyt-b5"/>
    <property type="match status" value="1"/>
</dbReference>
<keyword evidence="12" id="KW-0496">Mitochondrion</keyword>
<comment type="cofactor">
    <cofactor evidence="1">
        <name>heme</name>
        <dbReference type="ChEBI" id="CHEBI:30413"/>
    </cofactor>
</comment>
<comment type="function">
    <text evidence="3 22">Nitrate reductase is a key enzyme involved in the first step of nitrate assimilation in plants, fungi and bacteria.</text>
</comment>
<dbReference type="SUPFAM" id="SSF81296">
    <property type="entry name" value="E set domains"/>
    <property type="match status" value="1"/>
</dbReference>
<dbReference type="InterPro" id="IPR001199">
    <property type="entry name" value="Cyt_B5-like_heme/steroid-bd"/>
</dbReference>
<evidence type="ECO:0000256" key="11">
    <source>
        <dbReference type="ARBA" id="ARBA00022723"/>
    </source>
</evidence>
<dbReference type="PROSITE" id="PS00559">
    <property type="entry name" value="MOLYBDOPTERIN_EUK"/>
    <property type="match status" value="1"/>
</dbReference>
<dbReference type="Gene3D" id="2.60.40.650">
    <property type="match status" value="1"/>
</dbReference>
<dbReference type="PRINTS" id="PR00407">
    <property type="entry name" value="EUMOPTERIN"/>
</dbReference>
<keyword evidence="18 22" id="KW-0534">Nitrate assimilation</keyword>
<evidence type="ECO:0000256" key="12">
    <source>
        <dbReference type="ARBA" id="ARBA00022787"/>
    </source>
</evidence>
<dbReference type="InterPro" id="IPR008333">
    <property type="entry name" value="Cbr1-like_FAD-bd_dom"/>
</dbReference>
<comment type="cofactor">
    <cofactor evidence="2">
        <name>FAD</name>
        <dbReference type="ChEBI" id="CHEBI:57692"/>
    </cofactor>
</comment>
<dbReference type="Pfam" id="PF00175">
    <property type="entry name" value="NAD_binding_1"/>
    <property type="match status" value="1"/>
</dbReference>
<dbReference type="GO" id="GO:0006790">
    <property type="term" value="P:sulfur compound metabolic process"/>
    <property type="evidence" value="ECO:0007669"/>
    <property type="project" value="TreeGrafter"/>
</dbReference>
<comment type="catalytic activity">
    <reaction evidence="21">
        <text>nitrite + NADP(+) + H2O = nitrate + NADPH + H(+)</text>
        <dbReference type="Rhea" id="RHEA:19061"/>
        <dbReference type="ChEBI" id="CHEBI:15377"/>
        <dbReference type="ChEBI" id="CHEBI:15378"/>
        <dbReference type="ChEBI" id="CHEBI:16301"/>
        <dbReference type="ChEBI" id="CHEBI:17632"/>
        <dbReference type="ChEBI" id="CHEBI:57783"/>
        <dbReference type="ChEBI" id="CHEBI:58349"/>
        <dbReference type="EC" id="1.7.1.3"/>
    </reaction>
</comment>
<evidence type="ECO:0000313" key="26">
    <source>
        <dbReference type="EMBL" id="KAF9455798.1"/>
    </source>
</evidence>
<dbReference type="InterPro" id="IPR014756">
    <property type="entry name" value="Ig_E-set"/>
</dbReference>
<dbReference type="EMBL" id="MU150468">
    <property type="protein sequence ID" value="KAF9456060.1"/>
    <property type="molecule type" value="Genomic_DNA"/>
</dbReference>
<dbReference type="EMBL" id="MU150518">
    <property type="protein sequence ID" value="KAF9455798.1"/>
    <property type="molecule type" value="Genomic_DNA"/>
</dbReference>
<dbReference type="FunFam" id="3.40.50.80:FF:000019">
    <property type="entry name" value="NADH-cytochrome b5 reductase"/>
    <property type="match status" value="1"/>
</dbReference>
<keyword evidence="17" id="KW-0408">Iron</keyword>
<dbReference type="PROSITE" id="PS51384">
    <property type="entry name" value="FAD_FR"/>
    <property type="match status" value="1"/>
</dbReference>
<dbReference type="SUPFAM" id="SSF52343">
    <property type="entry name" value="Ferredoxin reductase-like, C-terminal NADP-linked domain"/>
    <property type="match status" value="1"/>
</dbReference>
<dbReference type="InterPro" id="IPR022407">
    <property type="entry name" value="OxRdtase_Mopterin_BS"/>
</dbReference>
<keyword evidence="7 23" id="KW-0500">Molybdenum</keyword>
<keyword evidence="28" id="KW-1185">Reference proteome</keyword>
<evidence type="ECO:0000256" key="4">
    <source>
        <dbReference type="ARBA" id="ARBA00004294"/>
    </source>
</evidence>
<evidence type="ECO:0000256" key="2">
    <source>
        <dbReference type="ARBA" id="ARBA00001974"/>
    </source>
</evidence>
<dbReference type="InterPro" id="IPR036374">
    <property type="entry name" value="OxRdtase_Mopterin-bd_sf"/>
</dbReference>
<keyword evidence="14" id="KW-0521">NADP</keyword>
<keyword evidence="15" id="KW-1133">Transmembrane helix</keyword>
<dbReference type="Proteomes" id="UP000807353">
    <property type="component" value="Unassembled WGS sequence"/>
</dbReference>